<dbReference type="CDD" id="cd07246">
    <property type="entry name" value="VOC_like"/>
    <property type="match status" value="1"/>
</dbReference>
<dbReference type="Gene3D" id="3.30.720.110">
    <property type="match status" value="1"/>
</dbReference>
<accession>A0A085VEG6</accession>
<dbReference type="OrthoDB" id="9795306at2"/>
<dbReference type="Proteomes" id="UP000028631">
    <property type="component" value="Unassembled WGS sequence"/>
</dbReference>
<dbReference type="AlphaFoldDB" id="A0A085VEG6"/>
<dbReference type="SUPFAM" id="SSF54593">
    <property type="entry name" value="Glyoxalase/Bleomycin resistance protein/Dihydroxybiphenyl dioxygenase"/>
    <property type="match status" value="1"/>
</dbReference>
<dbReference type="Gene3D" id="3.30.720.120">
    <property type="match status" value="1"/>
</dbReference>
<dbReference type="RefSeq" id="WP_032630197.1">
    <property type="nucleotide sequence ID" value="NZ_JPQU01000053.1"/>
</dbReference>
<dbReference type="InterPro" id="IPR029068">
    <property type="entry name" value="Glyas_Bleomycin-R_OHBP_Dase"/>
</dbReference>
<reference evidence="2 3" key="1">
    <citation type="submission" date="2014-07" db="EMBL/GenBank/DDBJ databases">
        <title>Draft Genome Sequences of Environmental Pseudomonas syringae strains.</title>
        <authorList>
            <person name="Baltrus D.A."/>
            <person name="Berge O."/>
            <person name="Morris C."/>
        </authorList>
    </citation>
    <scope>NUCLEOTIDE SEQUENCE [LARGE SCALE GENOMIC DNA]</scope>
    <source>
        <strain evidence="2 3">GAW0119</strain>
    </source>
</reference>
<dbReference type="EMBL" id="JPQU01000053">
    <property type="protein sequence ID" value="KFE53829.1"/>
    <property type="molecule type" value="Genomic_DNA"/>
</dbReference>
<feature type="domain" description="VOC" evidence="1">
    <location>
        <begin position="11"/>
        <end position="134"/>
    </location>
</feature>
<dbReference type="PANTHER" id="PTHR34109:SF1">
    <property type="entry name" value="VOC DOMAIN-CONTAINING PROTEIN"/>
    <property type="match status" value="1"/>
</dbReference>
<name>A0A085VEG6_PSESX</name>
<evidence type="ECO:0000313" key="3">
    <source>
        <dbReference type="Proteomes" id="UP000028631"/>
    </source>
</evidence>
<sequence length="154" mass="16929">MSVQSVPDDYRSLTIYLGVKGASGAIEFYKKAFGATQDFRLDTPDGRVGHAALRIGSSMLMLGEPCEEGVLGSPAADSKVPSGLYLYVDDADQVFNQALDAGAEQIMPMADQFYGDRSGTLRDPYGHVWFIATHKEDIAPEEIRRRAEEMFKQS</sequence>
<protein>
    <submittedName>
        <fullName evidence="2">Glyoxalase</fullName>
    </submittedName>
</protein>
<evidence type="ECO:0000313" key="2">
    <source>
        <dbReference type="EMBL" id="KFE53829.1"/>
    </source>
</evidence>
<comment type="caution">
    <text evidence="2">The sequence shown here is derived from an EMBL/GenBank/DDBJ whole genome shotgun (WGS) entry which is preliminary data.</text>
</comment>
<dbReference type="PANTHER" id="PTHR34109">
    <property type="entry name" value="BNAUNNG04460D PROTEIN-RELATED"/>
    <property type="match status" value="1"/>
</dbReference>
<proteinExistence type="predicted"/>
<keyword evidence="3" id="KW-1185">Reference proteome</keyword>
<evidence type="ECO:0000259" key="1">
    <source>
        <dbReference type="PROSITE" id="PS51819"/>
    </source>
</evidence>
<dbReference type="Pfam" id="PF00903">
    <property type="entry name" value="Glyoxalase"/>
    <property type="match status" value="1"/>
</dbReference>
<dbReference type="InterPro" id="IPR037523">
    <property type="entry name" value="VOC_core"/>
</dbReference>
<organism evidence="2 3">
    <name type="scientific">Pseudomonas syringae</name>
    <dbReference type="NCBI Taxonomy" id="317"/>
    <lineage>
        <taxon>Bacteria</taxon>
        <taxon>Pseudomonadati</taxon>
        <taxon>Pseudomonadota</taxon>
        <taxon>Gammaproteobacteria</taxon>
        <taxon>Pseudomonadales</taxon>
        <taxon>Pseudomonadaceae</taxon>
        <taxon>Pseudomonas</taxon>
    </lineage>
</organism>
<dbReference type="InterPro" id="IPR004360">
    <property type="entry name" value="Glyas_Fos-R_dOase_dom"/>
</dbReference>
<dbReference type="PROSITE" id="PS51819">
    <property type="entry name" value="VOC"/>
    <property type="match status" value="1"/>
</dbReference>
<gene>
    <name evidence="2" type="ORF">IV01_18545</name>
</gene>
<dbReference type="PATRIC" id="fig|317.175.peg.3865"/>